<organism evidence="1">
    <name type="scientific">marine sediment metagenome</name>
    <dbReference type="NCBI Taxonomy" id="412755"/>
    <lineage>
        <taxon>unclassified sequences</taxon>
        <taxon>metagenomes</taxon>
        <taxon>ecological metagenomes</taxon>
    </lineage>
</organism>
<dbReference type="EMBL" id="BART01004133">
    <property type="protein sequence ID" value="GAG66799.1"/>
    <property type="molecule type" value="Genomic_DNA"/>
</dbReference>
<evidence type="ECO:0008006" key="2">
    <source>
        <dbReference type="Google" id="ProtNLM"/>
    </source>
</evidence>
<comment type="caution">
    <text evidence="1">The sequence shown here is derived from an EMBL/GenBank/DDBJ whole genome shotgun (WGS) entry which is preliminary data.</text>
</comment>
<reference evidence="1" key="1">
    <citation type="journal article" date="2014" name="Front. Microbiol.">
        <title>High frequency of phylogenetically diverse reductive dehalogenase-homologous genes in deep subseafloor sedimentary metagenomes.</title>
        <authorList>
            <person name="Kawai M."/>
            <person name="Futagami T."/>
            <person name="Toyoda A."/>
            <person name="Takaki Y."/>
            <person name="Nishi S."/>
            <person name="Hori S."/>
            <person name="Arai W."/>
            <person name="Tsubouchi T."/>
            <person name="Morono Y."/>
            <person name="Uchiyama I."/>
            <person name="Ito T."/>
            <person name="Fujiyama A."/>
            <person name="Inagaki F."/>
            <person name="Takami H."/>
        </authorList>
    </citation>
    <scope>NUCLEOTIDE SEQUENCE</scope>
    <source>
        <strain evidence="1">Expedition CK06-06</strain>
    </source>
</reference>
<dbReference type="AlphaFoldDB" id="X0ZC29"/>
<sequence length="79" mass="8908">SYAGSREEPFFSRIRSRQQRLANGNTLITESDGARLIEVTPGGEIVWEFVNPVRAKDGRLTAVIMGGHRYAMDELPFLR</sequence>
<evidence type="ECO:0000313" key="1">
    <source>
        <dbReference type="EMBL" id="GAG66799.1"/>
    </source>
</evidence>
<feature type="non-terminal residue" evidence="1">
    <location>
        <position position="1"/>
    </location>
</feature>
<proteinExistence type="predicted"/>
<gene>
    <name evidence="1" type="ORF">S01H4_10664</name>
</gene>
<accession>X0ZC29</accession>
<name>X0ZC29_9ZZZZ</name>
<protein>
    <recommendedName>
        <fullName evidence="2">Arylsulfotransferase N-terminal domain-containing protein</fullName>
    </recommendedName>
</protein>